<dbReference type="Pfam" id="PF00250">
    <property type="entry name" value="Forkhead"/>
    <property type="match status" value="1"/>
</dbReference>
<dbReference type="PANTHER" id="PTHR11829:SF388">
    <property type="entry name" value="FORK HEAD DOMAIN-CONTAINING PROTEIN L1-RELATED"/>
    <property type="match status" value="1"/>
</dbReference>
<gene>
    <name evidence="10" type="primary">LOC100902875</name>
</gene>
<evidence type="ECO:0000313" key="9">
    <source>
        <dbReference type="Proteomes" id="UP000694867"/>
    </source>
</evidence>
<dbReference type="AlphaFoldDB" id="A0AAJ7L558"/>
<feature type="compositionally biased region" description="Low complexity" evidence="7">
    <location>
        <begin position="150"/>
        <end position="169"/>
    </location>
</feature>
<dbReference type="InterPro" id="IPR001766">
    <property type="entry name" value="Fork_head_dom"/>
</dbReference>
<dbReference type="PANTHER" id="PTHR11829">
    <property type="entry name" value="FORKHEAD BOX PROTEIN"/>
    <property type="match status" value="1"/>
</dbReference>
<comment type="subcellular location">
    <subcellularLocation>
        <location evidence="1 6">Nucleus</location>
    </subcellularLocation>
</comment>
<dbReference type="PRINTS" id="PR00053">
    <property type="entry name" value="FORKHEAD"/>
</dbReference>
<dbReference type="GO" id="GO:0009653">
    <property type="term" value="P:anatomical structure morphogenesis"/>
    <property type="evidence" value="ECO:0007669"/>
    <property type="project" value="TreeGrafter"/>
</dbReference>
<keyword evidence="3 6" id="KW-0238">DNA-binding</keyword>
<feature type="domain" description="Fork-head" evidence="8">
    <location>
        <begin position="43"/>
        <end position="137"/>
    </location>
</feature>
<keyword evidence="2" id="KW-0805">Transcription regulation</keyword>
<feature type="region of interest" description="Disordered" evidence="7">
    <location>
        <begin position="142"/>
        <end position="169"/>
    </location>
</feature>
<protein>
    <submittedName>
        <fullName evidence="10">Forkhead box protein D1-like</fullName>
    </submittedName>
</protein>
<dbReference type="InterPro" id="IPR036388">
    <property type="entry name" value="WH-like_DNA-bd_sf"/>
</dbReference>
<dbReference type="PROSITE" id="PS00658">
    <property type="entry name" value="FORK_HEAD_2"/>
    <property type="match status" value="1"/>
</dbReference>
<feature type="DNA-binding region" description="Fork-head" evidence="6">
    <location>
        <begin position="43"/>
        <end position="137"/>
    </location>
</feature>
<dbReference type="GO" id="GO:0000981">
    <property type="term" value="F:DNA-binding transcription factor activity, RNA polymerase II-specific"/>
    <property type="evidence" value="ECO:0007669"/>
    <property type="project" value="TreeGrafter"/>
</dbReference>
<accession>A0AAJ7L558</accession>
<dbReference type="Gene3D" id="1.10.10.10">
    <property type="entry name" value="Winged helix-like DNA-binding domain superfamily/Winged helix DNA-binding domain"/>
    <property type="match status" value="1"/>
</dbReference>
<dbReference type="RefSeq" id="XP_018494448.1">
    <property type="nucleotide sequence ID" value="XM_018638932.1"/>
</dbReference>
<organism evidence="9 10">
    <name type="scientific">Galendromus occidentalis</name>
    <name type="common">western predatory mite</name>
    <dbReference type="NCBI Taxonomy" id="34638"/>
    <lineage>
        <taxon>Eukaryota</taxon>
        <taxon>Metazoa</taxon>
        <taxon>Ecdysozoa</taxon>
        <taxon>Arthropoda</taxon>
        <taxon>Chelicerata</taxon>
        <taxon>Arachnida</taxon>
        <taxon>Acari</taxon>
        <taxon>Parasitiformes</taxon>
        <taxon>Mesostigmata</taxon>
        <taxon>Gamasina</taxon>
        <taxon>Phytoseioidea</taxon>
        <taxon>Phytoseiidae</taxon>
        <taxon>Typhlodrominae</taxon>
        <taxon>Galendromus</taxon>
    </lineage>
</organism>
<dbReference type="SMART" id="SM00339">
    <property type="entry name" value="FH"/>
    <property type="match status" value="1"/>
</dbReference>
<evidence type="ECO:0000256" key="1">
    <source>
        <dbReference type="ARBA" id="ARBA00004123"/>
    </source>
</evidence>
<dbReference type="FunFam" id="1.10.10.10:FF:000016">
    <property type="entry name" value="Forkhead box protein I1"/>
    <property type="match status" value="1"/>
</dbReference>
<evidence type="ECO:0000256" key="7">
    <source>
        <dbReference type="SAM" id="MobiDB-lite"/>
    </source>
</evidence>
<dbReference type="KEGG" id="goe:100902875"/>
<dbReference type="InterPro" id="IPR018122">
    <property type="entry name" value="TF_fork_head_CS_1"/>
</dbReference>
<keyword evidence="5 6" id="KW-0539">Nucleus</keyword>
<dbReference type="InterPro" id="IPR050211">
    <property type="entry name" value="FOX_domain-containing"/>
</dbReference>
<dbReference type="Proteomes" id="UP000694867">
    <property type="component" value="Unplaced"/>
</dbReference>
<dbReference type="GO" id="GO:0000978">
    <property type="term" value="F:RNA polymerase II cis-regulatory region sequence-specific DNA binding"/>
    <property type="evidence" value="ECO:0007669"/>
    <property type="project" value="TreeGrafter"/>
</dbReference>
<evidence type="ECO:0000259" key="8">
    <source>
        <dbReference type="PROSITE" id="PS50039"/>
    </source>
</evidence>
<name>A0AAJ7L558_9ACAR</name>
<dbReference type="GO" id="GO:0030154">
    <property type="term" value="P:cell differentiation"/>
    <property type="evidence" value="ECO:0007669"/>
    <property type="project" value="TreeGrafter"/>
</dbReference>
<sequence>MPMGSQILSPYASSDDYRSSHLALTHQNSVLQSSHIAHKDMVKPPYSYIALIAMAIQNTPEKKQTLSGIYDFIMIKFPFYRHNKQGWQNSIRHNLSLNECFVKIPRDEKKPGKGSYWTLHPESLNMFENGSYLRRRRRFKKSDLERKNDQQQQQQQQLQQLQQEQQQQHHQHQQQQTCFTAADVVAPTAAAAVRSDFAAKDDMAVAYPVQHMVLGSPSEMQLLTSKSATVKQEYPSPPQSAAGVEFYQVGSERIDAGMYSQTHWHYGHLKKSVVYPAMEAAPINNTGDQLTEMGYRWHTQDCSSPDPGSYVASIQDYHPAQAAGPSGFSGHATAAAAAAAVNHLGYFCDNGSPTARQQGWSYPI</sequence>
<evidence type="ECO:0000256" key="6">
    <source>
        <dbReference type="PROSITE-ProRule" id="PRU00089"/>
    </source>
</evidence>
<dbReference type="GO" id="GO:0005634">
    <property type="term" value="C:nucleus"/>
    <property type="evidence" value="ECO:0007669"/>
    <property type="project" value="UniProtKB-SubCell"/>
</dbReference>
<keyword evidence="9" id="KW-1185">Reference proteome</keyword>
<dbReference type="InterPro" id="IPR036390">
    <property type="entry name" value="WH_DNA-bd_sf"/>
</dbReference>
<evidence type="ECO:0000313" key="10">
    <source>
        <dbReference type="RefSeq" id="XP_018494448.1"/>
    </source>
</evidence>
<keyword evidence="4" id="KW-0804">Transcription</keyword>
<evidence type="ECO:0000256" key="5">
    <source>
        <dbReference type="ARBA" id="ARBA00023242"/>
    </source>
</evidence>
<dbReference type="PROSITE" id="PS50039">
    <property type="entry name" value="FORK_HEAD_3"/>
    <property type="match status" value="1"/>
</dbReference>
<dbReference type="GeneID" id="100902875"/>
<evidence type="ECO:0000256" key="4">
    <source>
        <dbReference type="ARBA" id="ARBA00023163"/>
    </source>
</evidence>
<proteinExistence type="predicted"/>
<dbReference type="SUPFAM" id="SSF46785">
    <property type="entry name" value="Winged helix' DNA-binding domain"/>
    <property type="match status" value="1"/>
</dbReference>
<evidence type="ECO:0000256" key="3">
    <source>
        <dbReference type="ARBA" id="ARBA00023125"/>
    </source>
</evidence>
<dbReference type="PROSITE" id="PS00657">
    <property type="entry name" value="FORK_HEAD_1"/>
    <property type="match status" value="1"/>
</dbReference>
<reference evidence="10" key="1">
    <citation type="submission" date="2025-08" db="UniProtKB">
        <authorList>
            <consortium name="RefSeq"/>
        </authorList>
    </citation>
    <scope>IDENTIFICATION</scope>
</reference>
<dbReference type="InterPro" id="IPR030456">
    <property type="entry name" value="TF_fork_head_CS_2"/>
</dbReference>
<evidence type="ECO:0000256" key="2">
    <source>
        <dbReference type="ARBA" id="ARBA00023015"/>
    </source>
</evidence>